<sequence>MAQPAAADLHRLAGTIDKPRRFLVLVPALGRILGEVGHAQLERLALELITRNPGPRAGTDRFEPALSKGRNGREAHQLGPTRTAQHAAGHFGFVNLVEPKRILFLF</sequence>
<organism evidence="2">
    <name type="scientific">Culex pipiens</name>
    <name type="common">House mosquito</name>
    <dbReference type="NCBI Taxonomy" id="7175"/>
    <lineage>
        <taxon>Eukaryota</taxon>
        <taxon>Metazoa</taxon>
        <taxon>Ecdysozoa</taxon>
        <taxon>Arthropoda</taxon>
        <taxon>Hexapoda</taxon>
        <taxon>Insecta</taxon>
        <taxon>Pterygota</taxon>
        <taxon>Neoptera</taxon>
        <taxon>Endopterygota</taxon>
        <taxon>Diptera</taxon>
        <taxon>Nematocera</taxon>
        <taxon>Culicoidea</taxon>
        <taxon>Culicidae</taxon>
        <taxon>Culicinae</taxon>
        <taxon>Culicini</taxon>
        <taxon>Culex</taxon>
        <taxon>Culex</taxon>
    </lineage>
</organism>
<proteinExistence type="predicted"/>
<feature type="region of interest" description="Disordered" evidence="1">
    <location>
        <begin position="55"/>
        <end position="78"/>
    </location>
</feature>
<evidence type="ECO:0000313" key="2">
    <source>
        <dbReference type="EMBL" id="CAG6453967.1"/>
    </source>
</evidence>
<accession>A0A8D8AFW9</accession>
<protein>
    <submittedName>
        <fullName evidence="2">(northern house mosquito) hypothetical protein</fullName>
    </submittedName>
</protein>
<name>A0A8D8AFW9_CULPI</name>
<dbReference type="EMBL" id="HBUE01024182">
    <property type="protein sequence ID" value="CAG6453967.1"/>
    <property type="molecule type" value="Transcribed_RNA"/>
</dbReference>
<evidence type="ECO:0000256" key="1">
    <source>
        <dbReference type="SAM" id="MobiDB-lite"/>
    </source>
</evidence>
<reference evidence="2" key="1">
    <citation type="submission" date="2021-05" db="EMBL/GenBank/DDBJ databases">
        <authorList>
            <person name="Alioto T."/>
            <person name="Alioto T."/>
            <person name="Gomez Garrido J."/>
        </authorList>
    </citation>
    <scope>NUCLEOTIDE SEQUENCE</scope>
</reference>
<dbReference type="AlphaFoldDB" id="A0A8D8AFW9"/>